<dbReference type="Pfam" id="PF21113">
    <property type="entry name" value="LarA_C"/>
    <property type="match status" value="1"/>
</dbReference>
<dbReference type="NCBIfam" id="NF033504">
    <property type="entry name" value="Ni_dep_LarA"/>
    <property type="match status" value="1"/>
</dbReference>
<dbReference type="InterPro" id="IPR043166">
    <property type="entry name" value="LarA-like_C"/>
</dbReference>
<feature type="domain" description="LarA-like N-terminal" evidence="1">
    <location>
        <begin position="8"/>
        <end position="202"/>
    </location>
</feature>
<dbReference type="AlphaFoldDB" id="A0A2T0BQB2"/>
<sequence>MKKIELKYKDSECMIEIPDKNLAGILNSNDLPEVKNADEEIIHALENPIESKPLCELARGKHNIVILVSDITRPVPSYILLPPIIEELIRSGADYDNITIVFGLGYHRKQTKEEMEKLVGHSIYNKVKCINHDIDDCINIGTTSRGTPVDVFRPVAEADFIIATGNLEFHYKAGYSGGNKAVLPGVCSKRTIESNHIMMIKPGTMPGKCEKNPMREDIDEAGTLAGVDFMVNAILNSHKKIVKVVAGHPIKAHREGTQYIDKMYKIKLKKKVDIVVASCGGYPKDINLYQSQKGLENASYAVKDGGSIILLAECKDGLGEKLFEEWMIKAKNTHEPVKWIQENFMLGAHKAAVICTVLERIKVYLVSSMSDEIVKNIFMHPVKSPQEGLDIALKEYGENSSVLVIPYANSVLPYVED</sequence>
<accession>A0A2T0BQB2</accession>
<dbReference type="EMBL" id="PVXP01000008">
    <property type="protein sequence ID" value="PRR86074.1"/>
    <property type="molecule type" value="Genomic_DNA"/>
</dbReference>
<protein>
    <submittedName>
        <fullName evidence="3">Uncharacterized protein</fullName>
    </submittedName>
</protein>
<dbReference type="InterPro" id="IPR048068">
    <property type="entry name" value="LarA-like"/>
</dbReference>
<organism evidence="3 4">
    <name type="scientific">Clostridium luticellarii</name>
    <dbReference type="NCBI Taxonomy" id="1691940"/>
    <lineage>
        <taxon>Bacteria</taxon>
        <taxon>Bacillati</taxon>
        <taxon>Bacillota</taxon>
        <taxon>Clostridia</taxon>
        <taxon>Eubacteriales</taxon>
        <taxon>Clostridiaceae</taxon>
        <taxon>Clostridium</taxon>
    </lineage>
</organism>
<dbReference type="Gene3D" id="3.40.50.11440">
    <property type="match status" value="1"/>
</dbReference>
<dbReference type="InterPro" id="IPR018657">
    <property type="entry name" value="LarA-like_N"/>
</dbReference>
<evidence type="ECO:0000313" key="3">
    <source>
        <dbReference type="EMBL" id="PRR86074.1"/>
    </source>
</evidence>
<dbReference type="Pfam" id="PF09861">
    <property type="entry name" value="Lar_N"/>
    <property type="match status" value="1"/>
</dbReference>
<dbReference type="Gene3D" id="3.90.226.30">
    <property type="match status" value="1"/>
</dbReference>
<dbReference type="InterPro" id="IPR047926">
    <property type="entry name" value="Ni_dep_LarA"/>
</dbReference>
<keyword evidence="4" id="KW-1185">Reference proteome</keyword>
<dbReference type="PANTHER" id="PTHR33171">
    <property type="entry name" value="LAR_N DOMAIN-CONTAINING PROTEIN"/>
    <property type="match status" value="1"/>
</dbReference>
<dbReference type="OrthoDB" id="9770545at2"/>
<feature type="domain" description="Lactate racemase C-terminal" evidence="2">
    <location>
        <begin position="269"/>
        <end position="411"/>
    </location>
</feature>
<dbReference type="Proteomes" id="UP000237798">
    <property type="component" value="Unassembled WGS sequence"/>
</dbReference>
<gene>
    <name evidence="3" type="ORF">CLLU_09060</name>
</gene>
<evidence type="ECO:0000259" key="2">
    <source>
        <dbReference type="Pfam" id="PF21113"/>
    </source>
</evidence>
<evidence type="ECO:0000313" key="4">
    <source>
        <dbReference type="Proteomes" id="UP000237798"/>
    </source>
</evidence>
<reference evidence="3 4" key="1">
    <citation type="submission" date="2018-03" db="EMBL/GenBank/DDBJ databases">
        <title>Genome sequence of Clostridium luticellarii DSM 29923.</title>
        <authorList>
            <person name="Poehlein A."/>
            <person name="Daniel R."/>
        </authorList>
    </citation>
    <scope>NUCLEOTIDE SEQUENCE [LARGE SCALE GENOMIC DNA]</scope>
    <source>
        <strain evidence="3 4">DSM 29923</strain>
    </source>
</reference>
<comment type="caution">
    <text evidence="3">The sequence shown here is derived from an EMBL/GenBank/DDBJ whole genome shotgun (WGS) entry which is preliminary data.</text>
</comment>
<name>A0A2T0BQB2_9CLOT</name>
<dbReference type="GO" id="GO:0050043">
    <property type="term" value="F:lactate racemase activity"/>
    <property type="evidence" value="ECO:0007669"/>
    <property type="project" value="InterPro"/>
</dbReference>
<dbReference type="RefSeq" id="WP_106008396.1">
    <property type="nucleotide sequence ID" value="NZ_JALCQO010000007.1"/>
</dbReference>
<dbReference type="PANTHER" id="PTHR33171:SF17">
    <property type="entry name" value="LARA-LIKE N-TERMINAL DOMAIN-CONTAINING PROTEIN"/>
    <property type="match status" value="1"/>
</dbReference>
<proteinExistence type="predicted"/>
<dbReference type="InterPro" id="IPR048520">
    <property type="entry name" value="LarA_C"/>
</dbReference>
<evidence type="ECO:0000259" key="1">
    <source>
        <dbReference type="Pfam" id="PF09861"/>
    </source>
</evidence>